<dbReference type="Proteomes" id="UP001162992">
    <property type="component" value="Chromosome 4"/>
</dbReference>
<organism evidence="1 2">
    <name type="scientific">Diphasiastrum complanatum</name>
    <name type="common">Issler's clubmoss</name>
    <name type="synonym">Lycopodium complanatum</name>
    <dbReference type="NCBI Taxonomy" id="34168"/>
    <lineage>
        <taxon>Eukaryota</taxon>
        <taxon>Viridiplantae</taxon>
        <taxon>Streptophyta</taxon>
        <taxon>Embryophyta</taxon>
        <taxon>Tracheophyta</taxon>
        <taxon>Lycopodiopsida</taxon>
        <taxon>Lycopodiales</taxon>
        <taxon>Lycopodiaceae</taxon>
        <taxon>Lycopodioideae</taxon>
        <taxon>Diphasiastrum</taxon>
    </lineage>
</organism>
<comment type="caution">
    <text evidence="1">The sequence shown here is derived from an EMBL/GenBank/DDBJ whole genome shotgun (WGS) entry which is preliminary data.</text>
</comment>
<evidence type="ECO:0000313" key="2">
    <source>
        <dbReference type="Proteomes" id="UP001162992"/>
    </source>
</evidence>
<accession>A0ACC2DWM9</accession>
<proteinExistence type="predicted"/>
<evidence type="ECO:0000313" key="1">
    <source>
        <dbReference type="EMBL" id="KAJ7558656.1"/>
    </source>
</evidence>
<gene>
    <name evidence="1" type="ORF">O6H91_04G050200</name>
</gene>
<reference evidence="2" key="1">
    <citation type="journal article" date="2024" name="Proc. Natl. Acad. Sci. U.S.A.">
        <title>Extraordinary preservation of gene collinearity over three hundred million years revealed in homosporous lycophytes.</title>
        <authorList>
            <person name="Li C."/>
            <person name="Wickell D."/>
            <person name="Kuo L.Y."/>
            <person name="Chen X."/>
            <person name="Nie B."/>
            <person name="Liao X."/>
            <person name="Peng D."/>
            <person name="Ji J."/>
            <person name="Jenkins J."/>
            <person name="Williams M."/>
            <person name="Shu S."/>
            <person name="Plott C."/>
            <person name="Barry K."/>
            <person name="Rajasekar S."/>
            <person name="Grimwood J."/>
            <person name="Han X."/>
            <person name="Sun S."/>
            <person name="Hou Z."/>
            <person name="He W."/>
            <person name="Dai G."/>
            <person name="Sun C."/>
            <person name="Schmutz J."/>
            <person name="Leebens-Mack J.H."/>
            <person name="Li F.W."/>
            <person name="Wang L."/>
        </authorList>
    </citation>
    <scope>NUCLEOTIDE SEQUENCE [LARGE SCALE GENOMIC DNA]</scope>
    <source>
        <strain evidence="2">cv. PW_Plant_1</strain>
    </source>
</reference>
<dbReference type="EMBL" id="CM055095">
    <property type="protein sequence ID" value="KAJ7558656.1"/>
    <property type="molecule type" value="Genomic_DNA"/>
</dbReference>
<name>A0ACC2DWM9_DIPCM</name>
<sequence>MGKRTGPSNTKQGQRERIAPKAVMEMGKKVGPRYPSRLLMELRQSESKKGSTKDEETNQVGGDFYEYEEALPEEMSGKNRRYDDVDRLEYELPSDFEDEEIDEDTAYGEDEHDDGNLKRKVEEKEGIDLDSEEEEMLDEEMGAAADEDDESEEEIDEFGSNRAAVPVVKEFEEEADSEQDEEDEAVEAERHKRMVADVTGKPMKSKKEKRKRDYVVSEAYPESEYNVNPSIARTNGATNLHGITVEDLMASLQGTAGFGALKKKMRGRLHPKAPVQVPLPRIIQEKIERKAGYEKTKEEISNWQPIIKKNREAATLVFNQRTNFSTPSTAALAASFKPTTDFEKEIAGLLQESRLDNVKEIEAAESLALNKLTVEEVRERQERLAKMRSLLFQHEARAKRIKKIKSKTFHRLFQKSEKRKAGANMFETDPEARQDEALKQEYKRAQERMTLKHKNTSRWAKRILERGLKAHSDDGTRDAIAEQLRAHRQLTRKMHSATGSSSDDDTASEDDDDENVQNGENGLVLEKKSGSKILAKAKVATLKFLEGDEEAEIPNTGLFALPFMSRAIEKKRKEAQSEAIAVLDQLDQVEADGTFSLNDGERNGSGMGRKEVTGMLRFGDMKSSNIFLQTGKSEKSEIDDLLEEQSASEDDTIEDEVNVGEKSKRVLSASGKYGKTVDVAQLPTEAILSMGSADDEPDGMAFMTIGHVTQMKAPVSVDLTGSQTKNRVSEGSSTVSQPSANANTGCFGPLSDEFRNDVIGKSAAGINLVLFGDIDRKVYGIDLPTDVNDPSARSLSEAEKKKKKCRRKKKTKGSIVNEVSTSDALKVSDGMPTNVSIAGNLKQVLKTGDISCKAEDRSAILEASRFESIPAAFDSTNGSFQNVEGSDDEEVGDQNAQLLDGIGSQEDLVRRAFAGDNVEAEFEEAKLHTLDEEVPAVQGSISLPGWGQWTSIQQKHGPPLWMLKEEESQKKSREAALSKRKDAKLKYVIISEKMDRKADKFMSSSLPFPYKSREVFEKTLRMPIGRDFNTDEAFRNMIRPAEIKSAGIIIEPIMYEKSRRDGKHLESHGRTPKQKQKRGRVGLEASKEKQRSKRPKSET</sequence>
<protein>
    <submittedName>
        <fullName evidence="1">Uncharacterized protein</fullName>
    </submittedName>
</protein>
<keyword evidence="2" id="KW-1185">Reference proteome</keyword>